<protein>
    <submittedName>
        <fullName evidence="2">Uncharacterized protein</fullName>
    </submittedName>
</protein>
<evidence type="ECO:0000313" key="3">
    <source>
        <dbReference type="Proteomes" id="UP000002489"/>
    </source>
</evidence>
<dbReference type="Proteomes" id="UP000002489">
    <property type="component" value="Unassembled WGS sequence"/>
</dbReference>
<keyword evidence="1" id="KW-1133">Transmembrane helix</keyword>
<name>A0A0C4BL03_FUSOF</name>
<keyword evidence="1" id="KW-0472">Membrane</keyword>
<dbReference type="EnsemblFungi" id="FOXG_06513T0">
    <property type="protein sequence ID" value="FOXG_06513P0"/>
    <property type="gene ID" value="FOXG_06513"/>
</dbReference>
<sequence>MINSTSATGEKSICPFAGNPDLYGIGIRIGFYLQWISTLLATLFAPWEEDILRILNLLVQLAMFLGLVFLTQDGEIHAIEPVITLWLSFGALSSLSGNGINPLGRFSGFFRVLVYSGFAGYACRLWFSGLDDMLEAEKGCRIVAFFGGVTIEGSFRKYNKVAAFIGAAICATFAIASVFKISNAFKNATYRKRYNVEIVFLLFSFTIIILSISVVEWLVRANGITSIWEITAVGQLLPLLSGIFGLLEVLYGIYTKRLWEVSRCWVLLNHHLT</sequence>
<dbReference type="VEuPathDB" id="FungiDB:FOXG_06513"/>
<proteinExistence type="predicted"/>
<dbReference type="VEuPathDB" id="FungiDB:FOXG_16337"/>
<organism evidence="2 3">
    <name type="scientific">Fusarium oxysporum (strain Fo5176)</name>
    <name type="common">Fusarium vascular wilt</name>
    <dbReference type="NCBI Taxonomy" id="660025"/>
    <lineage>
        <taxon>Eukaryota</taxon>
        <taxon>Fungi</taxon>
        <taxon>Dikarya</taxon>
        <taxon>Ascomycota</taxon>
        <taxon>Pezizomycotina</taxon>
        <taxon>Sordariomycetes</taxon>
        <taxon>Hypocreomycetidae</taxon>
        <taxon>Hypocreales</taxon>
        <taxon>Nectriaceae</taxon>
        <taxon>Fusarium</taxon>
        <taxon>Fusarium oxysporum species complex</taxon>
    </lineage>
</organism>
<gene>
    <name evidence="2" type="primary">28948573</name>
</gene>
<dbReference type="EnsemblFungi" id="FOXG_16337T0">
    <property type="protein sequence ID" value="FOXG_16337P0"/>
    <property type="gene ID" value="FOXG_16337"/>
</dbReference>
<accession>A0A0C4BL03</accession>
<feature type="transmembrane region" description="Helical" evidence="1">
    <location>
        <begin position="235"/>
        <end position="254"/>
    </location>
</feature>
<feature type="transmembrane region" description="Helical" evidence="1">
    <location>
        <begin position="161"/>
        <end position="182"/>
    </location>
</feature>
<dbReference type="AlphaFoldDB" id="A0A0C4BL03"/>
<dbReference type="VEuPathDB" id="FungiDB:FOXG_07311"/>
<keyword evidence="1" id="KW-0812">Transmembrane</keyword>
<feature type="transmembrane region" description="Helical" evidence="1">
    <location>
        <begin position="76"/>
        <end position="96"/>
    </location>
</feature>
<dbReference type="EnsemblFungi" id="FOXG_06751T0">
    <property type="protein sequence ID" value="FOXG_06751P0"/>
    <property type="gene ID" value="FOXG_06751"/>
</dbReference>
<reference evidence="2" key="2">
    <citation type="submission" date="2025-05" db="UniProtKB">
        <authorList>
            <consortium name="EnsemblFungi"/>
        </authorList>
    </citation>
    <scope>IDENTIFICATION</scope>
    <source>
        <strain evidence="2">4287 / CBS 123668 / FGSC 9935 / NRRL 34936</strain>
    </source>
</reference>
<feature type="transmembrane region" description="Helical" evidence="1">
    <location>
        <begin position="51"/>
        <end position="70"/>
    </location>
</feature>
<evidence type="ECO:0000313" key="2">
    <source>
        <dbReference type="EnsemblFungi" id="FOXG_16337P0"/>
    </source>
</evidence>
<reference evidence="3" key="1">
    <citation type="journal article" date="2012" name="Mol. Plant Microbe Interact.">
        <title>A highly conserved effector in Fusarium oxysporum is required for full virulence on Arabidopsis.</title>
        <authorList>
            <person name="Thatcher L.F."/>
            <person name="Gardiner D.M."/>
            <person name="Kazan K."/>
            <person name="Manners J."/>
        </authorList>
    </citation>
    <scope>NUCLEOTIDE SEQUENCE [LARGE SCALE GENOMIC DNA]</scope>
    <source>
        <strain evidence="3">Fo5176</strain>
    </source>
</reference>
<dbReference type="VEuPathDB" id="FungiDB:FOXG_06751"/>
<feature type="transmembrane region" description="Helical" evidence="1">
    <location>
        <begin position="194"/>
        <end position="215"/>
    </location>
</feature>
<dbReference type="EnsemblFungi" id="FOXG_07311T0">
    <property type="protein sequence ID" value="FOXG_07311P0"/>
    <property type="gene ID" value="FOXG_07311"/>
</dbReference>
<dbReference type="STRING" id="426428.A0A0C4BL03"/>
<evidence type="ECO:0000256" key="1">
    <source>
        <dbReference type="SAM" id="Phobius"/>
    </source>
</evidence>
<feature type="transmembrane region" description="Helical" evidence="1">
    <location>
        <begin position="25"/>
        <end position="44"/>
    </location>
</feature>
<feature type="transmembrane region" description="Helical" evidence="1">
    <location>
        <begin position="108"/>
        <end position="127"/>
    </location>
</feature>